<dbReference type="KEGG" id="slk:SLUN_36935"/>
<sequence length="157" mass="16877">MTSRRPMSATTSEGCQMNGTNDGEATPPPTVSRRDRGIAAYARIFALPEQEVPAAFAELVGPEFAEEALQAAGGAGWWHPALTARDRSIAIITALACQGVADKRLRTHVRLGMRHGLDQDALTALAALLAGYIGYPRASITMETIKDEYAHTDRTEP</sequence>
<dbReference type="PANTHER" id="PTHR33570">
    <property type="entry name" value="4-CARBOXYMUCONOLACTONE DECARBOXYLASE FAMILY PROTEIN"/>
    <property type="match status" value="1"/>
</dbReference>
<dbReference type="InterPro" id="IPR029032">
    <property type="entry name" value="AhpD-like"/>
</dbReference>
<dbReference type="PANTHER" id="PTHR33570:SF9">
    <property type="entry name" value="BLL4600 PROTEIN"/>
    <property type="match status" value="1"/>
</dbReference>
<evidence type="ECO:0000256" key="1">
    <source>
        <dbReference type="SAM" id="MobiDB-lite"/>
    </source>
</evidence>
<feature type="domain" description="Carboxymuconolactone decarboxylase-like" evidence="2">
    <location>
        <begin position="67"/>
        <end position="138"/>
    </location>
</feature>
<proteinExistence type="predicted"/>
<evidence type="ECO:0000313" key="3">
    <source>
        <dbReference type="EMBL" id="AVZ76940.1"/>
    </source>
</evidence>
<evidence type="ECO:0000313" key="4">
    <source>
        <dbReference type="Proteomes" id="UP000244201"/>
    </source>
</evidence>
<organism evidence="3 4">
    <name type="scientific">Streptomyces lunaelactis</name>
    <dbReference type="NCBI Taxonomy" id="1535768"/>
    <lineage>
        <taxon>Bacteria</taxon>
        <taxon>Bacillati</taxon>
        <taxon>Actinomycetota</taxon>
        <taxon>Actinomycetes</taxon>
        <taxon>Kitasatosporales</taxon>
        <taxon>Streptomycetaceae</taxon>
        <taxon>Streptomyces</taxon>
    </lineage>
</organism>
<dbReference type="Gene3D" id="1.20.1290.10">
    <property type="entry name" value="AhpD-like"/>
    <property type="match status" value="1"/>
</dbReference>
<protein>
    <recommendedName>
        <fullName evidence="2">Carboxymuconolactone decarboxylase-like domain-containing protein</fullName>
    </recommendedName>
</protein>
<dbReference type="InterPro" id="IPR003779">
    <property type="entry name" value="CMD-like"/>
</dbReference>
<dbReference type="EMBL" id="CP026304">
    <property type="protein sequence ID" value="AVZ76940.1"/>
    <property type="molecule type" value="Genomic_DNA"/>
</dbReference>
<keyword evidence="4" id="KW-1185">Reference proteome</keyword>
<name>A0A2R4TCT7_9ACTN</name>
<feature type="region of interest" description="Disordered" evidence="1">
    <location>
        <begin position="1"/>
        <end position="31"/>
    </location>
</feature>
<accession>A0A2R4TCT7</accession>
<dbReference type="SUPFAM" id="SSF69118">
    <property type="entry name" value="AhpD-like"/>
    <property type="match status" value="1"/>
</dbReference>
<dbReference type="AlphaFoldDB" id="A0A2R4TCT7"/>
<dbReference type="InterPro" id="IPR052512">
    <property type="entry name" value="4CMD/NDH-1_regulator"/>
</dbReference>
<reference evidence="3 4" key="1">
    <citation type="submission" date="2018-01" db="EMBL/GenBank/DDBJ databases">
        <title>Complete genome sequence of Streptomyces lunaelactis MM109T, a Ferroverdin A producer isolated from cave moonmilk deposits.</title>
        <authorList>
            <person name="Naome A."/>
            <person name="Martinet L."/>
            <person name="Maciejewska M."/>
            <person name="Anderssen S."/>
            <person name="Adam D."/>
            <person name="Tenconi E."/>
            <person name="Deflandre B."/>
            <person name="Arguelles-Arias A."/>
            <person name="Calusinska M."/>
            <person name="Copieters W."/>
            <person name="Karim L."/>
            <person name="Hanikenne M."/>
            <person name="Baurain D."/>
            <person name="van Wezel G."/>
            <person name="Smargiasso N."/>
            <person name="de Pauw E."/>
            <person name="Delfosse P."/>
            <person name="Rigali S."/>
        </authorList>
    </citation>
    <scope>NUCLEOTIDE SEQUENCE [LARGE SCALE GENOMIC DNA]</scope>
    <source>
        <strain evidence="3 4">MM109</strain>
    </source>
</reference>
<evidence type="ECO:0000259" key="2">
    <source>
        <dbReference type="Pfam" id="PF02627"/>
    </source>
</evidence>
<dbReference type="Proteomes" id="UP000244201">
    <property type="component" value="Chromosome"/>
</dbReference>
<feature type="compositionally biased region" description="Polar residues" evidence="1">
    <location>
        <begin position="1"/>
        <end position="23"/>
    </location>
</feature>
<gene>
    <name evidence="3" type="ORF">SLUN_36935</name>
</gene>
<dbReference type="Pfam" id="PF02627">
    <property type="entry name" value="CMD"/>
    <property type="match status" value="1"/>
</dbReference>
<dbReference type="GO" id="GO:0051920">
    <property type="term" value="F:peroxiredoxin activity"/>
    <property type="evidence" value="ECO:0007669"/>
    <property type="project" value="InterPro"/>
</dbReference>